<evidence type="ECO:0000313" key="7">
    <source>
        <dbReference type="Proteomes" id="UP001642540"/>
    </source>
</evidence>
<dbReference type="PANTHER" id="PTHR24264">
    <property type="entry name" value="TRYPSIN-RELATED"/>
    <property type="match status" value="1"/>
</dbReference>
<sequence>MFRKICLIAAISVAALATVFSASLPNSNSETLIVGGRDAEKNEFPWLVRFAVVPASGESRFCSGSLIELNLVLTSASCVMGNSRPITVVAGDHLLLEDDGTEQSVASQEVILHESFNSSGKLDNDIALIRLASSLTASAAIQTILLPNATADPEDSGYAFMAGWGERSAADEEEGTLSSVLRTAEVIVSPSNAVCAGLYGIELPENQFCTSGSGGAKGDRGAPLICHSTKNITCGVLSNTWLDHGGFRTNIGAWVKVNEYLEWIEQHK</sequence>
<evidence type="ECO:0000256" key="3">
    <source>
        <dbReference type="ARBA" id="ARBA00022825"/>
    </source>
</evidence>
<accession>A0ABP1RPQ3</accession>
<feature type="signal peptide" evidence="4">
    <location>
        <begin position="1"/>
        <end position="21"/>
    </location>
</feature>
<keyword evidence="3" id="KW-0720">Serine protease</keyword>
<dbReference type="EMBL" id="CAXLJM020000093">
    <property type="protein sequence ID" value="CAL8132652.1"/>
    <property type="molecule type" value="Genomic_DNA"/>
</dbReference>
<keyword evidence="7" id="KW-1185">Reference proteome</keyword>
<evidence type="ECO:0000256" key="1">
    <source>
        <dbReference type="ARBA" id="ARBA00022670"/>
    </source>
</evidence>
<proteinExistence type="predicted"/>
<dbReference type="InterPro" id="IPR001254">
    <property type="entry name" value="Trypsin_dom"/>
</dbReference>
<protein>
    <recommendedName>
        <fullName evidence="5">Peptidase S1 domain-containing protein</fullName>
    </recommendedName>
</protein>
<dbReference type="CDD" id="cd00190">
    <property type="entry name" value="Tryp_SPc"/>
    <property type="match status" value="1"/>
</dbReference>
<comment type="caution">
    <text evidence="6">The sequence shown here is derived from an EMBL/GenBank/DDBJ whole genome shotgun (WGS) entry which is preliminary data.</text>
</comment>
<dbReference type="InterPro" id="IPR050127">
    <property type="entry name" value="Serine_Proteases_S1"/>
</dbReference>
<feature type="chain" id="PRO_5046577230" description="Peptidase S1 domain-containing protein" evidence="4">
    <location>
        <begin position="22"/>
        <end position="268"/>
    </location>
</feature>
<dbReference type="Proteomes" id="UP001642540">
    <property type="component" value="Unassembled WGS sequence"/>
</dbReference>
<dbReference type="PANTHER" id="PTHR24264:SF83">
    <property type="entry name" value="COMPLEMENT FACTOR I"/>
    <property type="match status" value="1"/>
</dbReference>
<keyword evidence="2" id="KW-0378">Hydrolase</keyword>
<evidence type="ECO:0000313" key="6">
    <source>
        <dbReference type="EMBL" id="CAL8132652.1"/>
    </source>
</evidence>
<evidence type="ECO:0000256" key="4">
    <source>
        <dbReference type="SAM" id="SignalP"/>
    </source>
</evidence>
<dbReference type="InterPro" id="IPR001314">
    <property type="entry name" value="Peptidase_S1A"/>
</dbReference>
<dbReference type="Gene3D" id="2.40.10.10">
    <property type="entry name" value="Trypsin-like serine proteases"/>
    <property type="match status" value="1"/>
</dbReference>
<dbReference type="Pfam" id="PF00089">
    <property type="entry name" value="Trypsin"/>
    <property type="match status" value="1"/>
</dbReference>
<name>A0ABP1RPQ3_9HEXA</name>
<organism evidence="6 7">
    <name type="scientific">Orchesella dallaii</name>
    <dbReference type="NCBI Taxonomy" id="48710"/>
    <lineage>
        <taxon>Eukaryota</taxon>
        <taxon>Metazoa</taxon>
        <taxon>Ecdysozoa</taxon>
        <taxon>Arthropoda</taxon>
        <taxon>Hexapoda</taxon>
        <taxon>Collembola</taxon>
        <taxon>Entomobryomorpha</taxon>
        <taxon>Entomobryoidea</taxon>
        <taxon>Orchesellidae</taxon>
        <taxon>Orchesellinae</taxon>
        <taxon>Orchesella</taxon>
    </lineage>
</organism>
<dbReference type="SUPFAM" id="SSF50494">
    <property type="entry name" value="Trypsin-like serine proteases"/>
    <property type="match status" value="1"/>
</dbReference>
<dbReference type="InterPro" id="IPR009003">
    <property type="entry name" value="Peptidase_S1_PA"/>
</dbReference>
<dbReference type="PROSITE" id="PS50240">
    <property type="entry name" value="TRYPSIN_DOM"/>
    <property type="match status" value="1"/>
</dbReference>
<keyword evidence="4" id="KW-0732">Signal</keyword>
<feature type="domain" description="Peptidase S1" evidence="5">
    <location>
        <begin position="33"/>
        <end position="268"/>
    </location>
</feature>
<reference evidence="6 7" key="1">
    <citation type="submission" date="2024-08" db="EMBL/GenBank/DDBJ databases">
        <authorList>
            <person name="Cucini C."/>
            <person name="Frati F."/>
        </authorList>
    </citation>
    <scope>NUCLEOTIDE SEQUENCE [LARGE SCALE GENOMIC DNA]</scope>
</reference>
<dbReference type="PRINTS" id="PR00722">
    <property type="entry name" value="CHYMOTRYPSIN"/>
</dbReference>
<dbReference type="SMART" id="SM00020">
    <property type="entry name" value="Tryp_SPc"/>
    <property type="match status" value="1"/>
</dbReference>
<gene>
    <name evidence="6" type="ORF">ODALV1_LOCUS24697</name>
</gene>
<keyword evidence="1" id="KW-0645">Protease</keyword>
<dbReference type="InterPro" id="IPR043504">
    <property type="entry name" value="Peptidase_S1_PA_chymotrypsin"/>
</dbReference>
<evidence type="ECO:0000259" key="5">
    <source>
        <dbReference type="PROSITE" id="PS50240"/>
    </source>
</evidence>
<evidence type="ECO:0000256" key="2">
    <source>
        <dbReference type="ARBA" id="ARBA00022801"/>
    </source>
</evidence>